<dbReference type="PANTHER" id="PTHR30627">
    <property type="entry name" value="PEPTIDOGLYCAN D,D-TRANSPEPTIDASE"/>
    <property type="match status" value="1"/>
</dbReference>
<comment type="pathway">
    <text evidence="2">Cell wall biogenesis; peptidoglycan biosynthesis.</text>
</comment>
<dbReference type="AlphaFoldDB" id="A0A161TAF1"/>
<dbReference type="Pfam" id="PF03793">
    <property type="entry name" value="PASTA"/>
    <property type="match status" value="1"/>
</dbReference>
<dbReference type="RefSeq" id="WP_063259806.1">
    <property type="nucleotide sequence ID" value="NZ_LJKE01000015.1"/>
</dbReference>
<organism evidence="9 10">
    <name type="scientific">Bacillus cereus</name>
    <dbReference type="NCBI Taxonomy" id="1396"/>
    <lineage>
        <taxon>Bacteria</taxon>
        <taxon>Bacillati</taxon>
        <taxon>Bacillota</taxon>
        <taxon>Bacilli</taxon>
        <taxon>Bacillales</taxon>
        <taxon>Bacillaceae</taxon>
        <taxon>Bacillus</taxon>
        <taxon>Bacillus cereus group</taxon>
    </lineage>
</organism>
<dbReference type="GO" id="GO:0005886">
    <property type="term" value="C:plasma membrane"/>
    <property type="evidence" value="ECO:0007669"/>
    <property type="project" value="TreeGrafter"/>
</dbReference>
<evidence type="ECO:0000256" key="6">
    <source>
        <dbReference type="ARBA" id="ARBA00034000"/>
    </source>
</evidence>
<keyword evidence="9" id="KW-0131">Cell cycle</keyword>
<dbReference type="GO" id="GO:0008658">
    <property type="term" value="F:penicillin binding"/>
    <property type="evidence" value="ECO:0007669"/>
    <property type="project" value="InterPro"/>
</dbReference>
<dbReference type="InterPro" id="IPR005543">
    <property type="entry name" value="PASTA_dom"/>
</dbReference>
<dbReference type="InterPro" id="IPR050515">
    <property type="entry name" value="Beta-lactam/transpept"/>
</dbReference>
<name>A0A161TAF1_BACCE</name>
<dbReference type="Gene3D" id="3.30.450.330">
    <property type="match status" value="1"/>
</dbReference>
<keyword evidence="7" id="KW-1133">Transmembrane helix</keyword>
<dbReference type="InterPro" id="IPR012338">
    <property type="entry name" value="Beta-lactam/transpept-like"/>
</dbReference>
<evidence type="ECO:0000256" key="2">
    <source>
        <dbReference type="ARBA" id="ARBA00004752"/>
    </source>
</evidence>
<evidence type="ECO:0000313" key="9">
    <source>
        <dbReference type="EMBL" id="KZD72124.1"/>
    </source>
</evidence>
<keyword evidence="9" id="KW-0132">Cell division</keyword>
<dbReference type="Pfam" id="PF03717">
    <property type="entry name" value="PBP_dimer"/>
    <property type="match status" value="1"/>
</dbReference>
<evidence type="ECO:0000256" key="5">
    <source>
        <dbReference type="ARBA" id="ARBA00023136"/>
    </source>
</evidence>
<gene>
    <name evidence="9" type="ORF">B4088_0585</name>
</gene>
<dbReference type="SUPFAM" id="SSF54184">
    <property type="entry name" value="Penicillin-binding protein 2x (pbp-2x), c-terminal domain"/>
    <property type="match status" value="2"/>
</dbReference>
<dbReference type="InterPro" id="IPR036138">
    <property type="entry name" value="PBP_dimer_sf"/>
</dbReference>
<dbReference type="GO" id="GO:0071555">
    <property type="term" value="P:cell wall organization"/>
    <property type="evidence" value="ECO:0007669"/>
    <property type="project" value="TreeGrafter"/>
</dbReference>
<proteinExistence type="inferred from homology"/>
<dbReference type="PROSITE" id="PS51178">
    <property type="entry name" value="PASTA"/>
    <property type="match status" value="1"/>
</dbReference>
<evidence type="ECO:0000259" key="8">
    <source>
        <dbReference type="PROSITE" id="PS51178"/>
    </source>
</evidence>
<comment type="caution">
    <text evidence="9">The sequence shown here is derived from an EMBL/GenBank/DDBJ whole genome shotgun (WGS) entry which is preliminary data.</text>
</comment>
<dbReference type="Gene3D" id="3.90.1310.10">
    <property type="entry name" value="Penicillin-binding protein 2a (Domain 2)"/>
    <property type="match status" value="1"/>
</dbReference>
<dbReference type="InterPro" id="IPR005311">
    <property type="entry name" value="PBP_dimer"/>
</dbReference>
<dbReference type="PANTHER" id="PTHR30627:SF1">
    <property type="entry name" value="PEPTIDOGLYCAN D,D-TRANSPEPTIDASE FTSI"/>
    <property type="match status" value="1"/>
</dbReference>
<dbReference type="PATRIC" id="fig|1396.535.peg.4337"/>
<comment type="catalytic activity">
    <reaction evidence="6">
        <text>Preferential cleavage: (Ac)2-L-Lys-D-Ala-|-D-Ala. Also transpeptidation of peptidyl-alanyl moieties that are N-acyl substituents of D-alanine.</text>
        <dbReference type="EC" id="3.4.16.4"/>
    </reaction>
</comment>
<dbReference type="GO" id="GO:0009252">
    <property type="term" value="P:peptidoglycan biosynthetic process"/>
    <property type="evidence" value="ECO:0007669"/>
    <property type="project" value="UniProtKB-UniPathway"/>
</dbReference>
<evidence type="ECO:0000256" key="4">
    <source>
        <dbReference type="ARBA" id="ARBA00012448"/>
    </source>
</evidence>
<keyword evidence="7" id="KW-0812">Transmembrane</keyword>
<evidence type="ECO:0000256" key="3">
    <source>
        <dbReference type="ARBA" id="ARBA00007171"/>
    </source>
</evidence>
<keyword evidence="5 7" id="KW-0472">Membrane</keyword>
<dbReference type="InterPro" id="IPR001460">
    <property type="entry name" value="PCN-bd_Tpept"/>
</dbReference>
<dbReference type="Pfam" id="PF00905">
    <property type="entry name" value="Transpeptidase"/>
    <property type="match status" value="1"/>
</dbReference>
<accession>A0A161TAF1</accession>
<dbReference type="GO" id="GO:0051301">
    <property type="term" value="P:cell division"/>
    <property type="evidence" value="ECO:0007669"/>
    <property type="project" value="UniProtKB-KW"/>
</dbReference>
<evidence type="ECO:0000313" key="10">
    <source>
        <dbReference type="Proteomes" id="UP000076482"/>
    </source>
</evidence>
<feature type="domain" description="PASTA" evidence="8">
    <location>
        <begin position="631"/>
        <end position="687"/>
    </location>
</feature>
<dbReference type="EMBL" id="LJKE01000015">
    <property type="protein sequence ID" value="KZD72124.1"/>
    <property type="molecule type" value="Genomic_DNA"/>
</dbReference>
<evidence type="ECO:0000256" key="7">
    <source>
        <dbReference type="SAM" id="Phobius"/>
    </source>
</evidence>
<dbReference type="UniPathway" id="UPA00219"/>
<protein>
    <recommendedName>
        <fullName evidence="4">serine-type D-Ala-D-Ala carboxypeptidase</fullName>
        <ecNumber evidence="4">3.4.16.4</ecNumber>
    </recommendedName>
</protein>
<sequence length="687" mass="76301">MRKPNKVLRIGFLVAAGICVILGARLFDLQVIRANQLQKDVAKQRVQGKLEHPERGKLLDSNGNVMAMSLVTYNIAIHPDILKTEDRKKEVTDWLSEALEEPKDEMRKLVESKGKDGKSLPWVSVKKKVPFEQAQKLKNHKDASIEIEQVPLRYYPNGDLGANYLGFVNQGNVPGAGLELSLDRYLSGKPGYTVAERGRSGKVIPVGYENIISPMDGYNVTLTIDSYIQYVLEKRLKQGMEELKAVGIHGIVMNPKNGEVLAMSSFPSYDSNNYAKTDNKLWNNNIASFTYEPGSIMKPLVMGMALEYGTINENSSWDDNGSISVGKHTIRDWNRVGWGHVNLEEIIIHSSNVGMVEIGKTMTGKQMYDGLKKAGFGEKTGIEMPIEEVGIMPKKENFETAITKATVSFGQGISTTPVMMAKGYAQIANGGYKVTPHMVKKVEDRHNNVIYSFEEKEKEEIYSPKVNANIKSYLKKNTEVGSGKGGAIEGYDQGSKTGTAQKAENGRYKDGAIIGSYVGFAPLENSEYVLLISVDEPNVEYGNQAASPIYKDVMTELLAYKHIPKKGEVKKEVRLDVPDVKWFTVDKAKEKLNQQNIEVKVTGKGEIVVDQRYSYQNGKLVVSLETKGFTTKDKWNIPNLVGMSLEEVEKLSLGIPVVTRGSGVVTEQSMPPGEHVKDGKELYVWLK</sequence>
<reference evidence="9 10" key="1">
    <citation type="submission" date="2015-09" db="EMBL/GenBank/DDBJ databases">
        <title>Bacillus cereus food isolates.</title>
        <authorList>
            <person name="Boekhorst J."/>
        </authorList>
    </citation>
    <scope>NUCLEOTIDE SEQUENCE [LARGE SCALE GENOMIC DNA]</scope>
    <source>
        <strain evidence="9 10">B4088</strain>
    </source>
</reference>
<comment type="subcellular location">
    <subcellularLocation>
        <location evidence="1">Membrane</location>
    </subcellularLocation>
</comment>
<dbReference type="SUPFAM" id="SSF56601">
    <property type="entry name" value="beta-lactamase/transpeptidase-like"/>
    <property type="match status" value="1"/>
</dbReference>
<dbReference type="SUPFAM" id="SSF56519">
    <property type="entry name" value="Penicillin binding protein dimerisation domain"/>
    <property type="match status" value="1"/>
</dbReference>
<dbReference type="Gene3D" id="3.40.710.10">
    <property type="entry name" value="DD-peptidase/beta-lactamase superfamily"/>
    <property type="match status" value="1"/>
</dbReference>
<dbReference type="EC" id="3.4.16.4" evidence="4"/>
<evidence type="ECO:0000256" key="1">
    <source>
        <dbReference type="ARBA" id="ARBA00004370"/>
    </source>
</evidence>
<dbReference type="CDD" id="cd06575">
    <property type="entry name" value="PASTA_Pbp2x-like_2"/>
    <property type="match status" value="1"/>
</dbReference>
<dbReference type="GO" id="GO:0009002">
    <property type="term" value="F:serine-type D-Ala-D-Ala carboxypeptidase activity"/>
    <property type="evidence" value="ECO:0007669"/>
    <property type="project" value="UniProtKB-EC"/>
</dbReference>
<comment type="similarity">
    <text evidence="3">Belongs to the transpeptidase family.</text>
</comment>
<feature type="transmembrane region" description="Helical" evidence="7">
    <location>
        <begin position="7"/>
        <end position="27"/>
    </location>
</feature>
<dbReference type="Proteomes" id="UP000076482">
    <property type="component" value="Unassembled WGS sequence"/>
</dbReference>